<evidence type="ECO:0000256" key="13">
    <source>
        <dbReference type="SAM" id="MobiDB-lite"/>
    </source>
</evidence>
<evidence type="ECO:0000313" key="15">
    <source>
        <dbReference type="EMBL" id="PGH08650.1"/>
    </source>
</evidence>
<gene>
    <name evidence="15" type="ORF">AJ79_05932</name>
</gene>
<keyword evidence="9 12" id="KW-0067">ATP-binding</keyword>
<comment type="similarity">
    <text evidence="2">Belongs to the protein kinase superfamily. CAMK Ser/Thr protein kinase family. NIM1 subfamily.</text>
</comment>
<evidence type="ECO:0000256" key="7">
    <source>
        <dbReference type="ARBA" id="ARBA00022741"/>
    </source>
</evidence>
<evidence type="ECO:0000259" key="14">
    <source>
        <dbReference type="PROSITE" id="PS50011"/>
    </source>
</evidence>
<feature type="compositionally biased region" description="Polar residues" evidence="13">
    <location>
        <begin position="542"/>
        <end position="561"/>
    </location>
</feature>
<dbReference type="InterPro" id="IPR017441">
    <property type="entry name" value="Protein_kinase_ATP_BS"/>
</dbReference>
<feature type="binding site" evidence="12">
    <location>
        <position position="149"/>
    </location>
    <ligand>
        <name>ATP</name>
        <dbReference type="ChEBI" id="CHEBI:30616"/>
    </ligand>
</feature>
<dbReference type="OrthoDB" id="504170at2759"/>
<dbReference type="CDD" id="cd14081">
    <property type="entry name" value="STKc_BRSK1_2"/>
    <property type="match status" value="1"/>
</dbReference>
<feature type="region of interest" description="Disordered" evidence="13">
    <location>
        <begin position="1129"/>
        <end position="1153"/>
    </location>
</feature>
<keyword evidence="6" id="KW-0808">Transferase</keyword>
<dbReference type="InterPro" id="IPR043024">
    <property type="entry name" value="KA1_sf_fungal"/>
</dbReference>
<feature type="domain" description="Protein kinase" evidence="14">
    <location>
        <begin position="120"/>
        <end position="394"/>
    </location>
</feature>
<dbReference type="FunFam" id="1.10.510.10:FF:000394">
    <property type="entry name" value="Serine/threonine-protein kinase HSL1"/>
    <property type="match status" value="1"/>
</dbReference>
<comment type="catalytic activity">
    <reaction evidence="11">
        <text>L-seryl-[protein] + ATP = O-phospho-L-seryl-[protein] + ADP + H(+)</text>
        <dbReference type="Rhea" id="RHEA:17989"/>
        <dbReference type="Rhea" id="RHEA-COMP:9863"/>
        <dbReference type="Rhea" id="RHEA-COMP:11604"/>
        <dbReference type="ChEBI" id="CHEBI:15378"/>
        <dbReference type="ChEBI" id="CHEBI:29999"/>
        <dbReference type="ChEBI" id="CHEBI:30616"/>
        <dbReference type="ChEBI" id="CHEBI:83421"/>
        <dbReference type="ChEBI" id="CHEBI:456216"/>
        <dbReference type="EC" id="2.7.11.1"/>
    </reaction>
</comment>
<dbReference type="Gene3D" id="1.10.510.10">
    <property type="entry name" value="Transferase(Phosphotransferase) domain 1"/>
    <property type="match status" value="1"/>
</dbReference>
<feature type="region of interest" description="Disordered" evidence="13">
    <location>
        <begin position="1"/>
        <end position="77"/>
    </location>
</feature>
<dbReference type="GO" id="GO:0005935">
    <property type="term" value="C:cellular bud neck"/>
    <property type="evidence" value="ECO:0007669"/>
    <property type="project" value="UniProtKB-SubCell"/>
</dbReference>
<evidence type="ECO:0000256" key="8">
    <source>
        <dbReference type="ARBA" id="ARBA00022777"/>
    </source>
</evidence>
<keyword evidence="7 12" id="KW-0547">Nucleotide-binding</keyword>
<accession>A0A2B7XI94</accession>
<dbReference type="EC" id="2.7.11.1" evidence="3"/>
<feature type="region of interest" description="Disordered" evidence="13">
    <location>
        <begin position="938"/>
        <end position="978"/>
    </location>
</feature>
<name>A0A2B7XI94_9EURO</name>
<keyword evidence="8 15" id="KW-0418">Kinase</keyword>
<dbReference type="Gene3D" id="3.30.310.220">
    <property type="entry name" value="Fungal kinase associated-1 domain"/>
    <property type="match status" value="1"/>
</dbReference>
<feature type="region of interest" description="Disordered" evidence="13">
    <location>
        <begin position="1012"/>
        <end position="1045"/>
    </location>
</feature>
<evidence type="ECO:0000256" key="4">
    <source>
        <dbReference type="ARBA" id="ARBA00022527"/>
    </source>
</evidence>
<feature type="region of interest" description="Disordered" evidence="13">
    <location>
        <begin position="573"/>
        <end position="592"/>
    </location>
</feature>
<evidence type="ECO:0000256" key="2">
    <source>
        <dbReference type="ARBA" id="ARBA00010791"/>
    </source>
</evidence>
<evidence type="ECO:0000256" key="5">
    <source>
        <dbReference type="ARBA" id="ARBA00022553"/>
    </source>
</evidence>
<dbReference type="EMBL" id="PDNB01000100">
    <property type="protein sequence ID" value="PGH08650.1"/>
    <property type="molecule type" value="Genomic_DNA"/>
</dbReference>
<keyword evidence="5" id="KW-0597">Phosphoprotein</keyword>
<evidence type="ECO:0000256" key="1">
    <source>
        <dbReference type="ARBA" id="ARBA00004266"/>
    </source>
</evidence>
<dbReference type="SMART" id="SM00220">
    <property type="entry name" value="S_TKc"/>
    <property type="match status" value="1"/>
</dbReference>
<comment type="catalytic activity">
    <reaction evidence="10">
        <text>L-threonyl-[protein] + ATP = O-phospho-L-threonyl-[protein] + ADP + H(+)</text>
        <dbReference type="Rhea" id="RHEA:46608"/>
        <dbReference type="Rhea" id="RHEA-COMP:11060"/>
        <dbReference type="Rhea" id="RHEA-COMP:11605"/>
        <dbReference type="ChEBI" id="CHEBI:15378"/>
        <dbReference type="ChEBI" id="CHEBI:30013"/>
        <dbReference type="ChEBI" id="CHEBI:30616"/>
        <dbReference type="ChEBI" id="CHEBI:61977"/>
        <dbReference type="ChEBI" id="CHEBI:456216"/>
        <dbReference type="EC" id="2.7.11.1"/>
    </reaction>
</comment>
<feature type="compositionally biased region" description="Polar residues" evidence="13">
    <location>
        <begin position="761"/>
        <end position="783"/>
    </location>
</feature>
<dbReference type="Pfam" id="PF00069">
    <property type="entry name" value="Pkinase"/>
    <property type="match status" value="1"/>
</dbReference>
<feature type="compositionally biased region" description="Polar residues" evidence="13">
    <location>
        <begin position="1"/>
        <end position="13"/>
    </location>
</feature>
<dbReference type="GO" id="GO:0035556">
    <property type="term" value="P:intracellular signal transduction"/>
    <property type="evidence" value="ECO:0007669"/>
    <property type="project" value="TreeGrafter"/>
</dbReference>
<keyword evidence="16" id="KW-1185">Reference proteome</keyword>
<feature type="compositionally biased region" description="Low complexity" evidence="13">
    <location>
        <begin position="623"/>
        <end position="635"/>
    </location>
</feature>
<dbReference type="PROSITE" id="PS00108">
    <property type="entry name" value="PROTEIN_KINASE_ST"/>
    <property type="match status" value="1"/>
</dbReference>
<dbReference type="GO" id="GO:0005524">
    <property type="term" value="F:ATP binding"/>
    <property type="evidence" value="ECO:0007669"/>
    <property type="project" value="UniProtKB-UniRule"/>
</dbReference>
<comment type="subcellular location">
    <subcellularLocation>
        <location evidence="1">Bud neck</location>
    </subcellularLocation>
</comment>
<feature type="compositionally biased region" description="Low complexity" evidence="13">
    <location>
        <begin position="57"/>
        <end position="77"/>
    </location>
</feature>
<dbReference type="GO" id="GO:0005940">
    <property type="term" value="C:septin ring"/>
    <property type="evidence" value="ECO:0007669"/>
    <property type="project" value="UniProtKB-ARBA"/>
</dbReference>
<dbReference type="STRING" id="1447875.A0A2B7XI94"/>
<dbReference type="PROSITE" id="PS50011">
    <property type="entry name" value="PROTEIN_KINASE_DOM"/>
    <property type="match status" value="1"/>
</dbReference>
<dbReference type="InterPro" id="IPR031850">
    <property type="entry name" value="Fungal_KA1_dom"/>
</dbReference>
<dbReference type="GO" id="GO:0004674">
    <property type="term" value="F:protein serine/threonine kinase activity"/>
    <property type="evidence" value="ECO:0007669"/>
    <property type="project" value="UniProtKB-KW"/>
</dbReference>
<feature type="region of interest" description="Disordered" evidence="13">
    <location>
        <begin position="527"/>
        <end position="561"/>
    </location>
</feature>
<dbReference type="InterPro" id="IPR011009">
    <property type="entry name" value="Kinase-like_dom_sf"/>
</dbReference>
<evidence type="ECO:0000256" key="3">
    <source>
        <dbReference type="ARBA" id="ARBA00012513"/>
    </source>
</evidence>
<dbReference type="Proteomes" id="UP000223968">
    <property type="component" value="Unassembled WGS sequence"/>
</dbReference>
<dbReference type="PROSITE" id="PS00107">
    <property type="entry name" value="PROTEIN_KINASE_ATP"/>
    <property type="match status" value="1"/>
</dbReference>
<evidence type="ECO:0000256" key="10">
    <source>
        <dbReference type="ARBA" id="ARBA00047899"/>
    </source>
</evidence>
<comment type="caution">
    <text evidence="15">The sequence shown here is derived from an EMBL/GenBank/DDBJ whole genome shotgun (WGS) entry which is preliminary data.</text>
</comment>
<feature type="region of interest" description="Disordered" evidence="13">
    <location>
        <begin position="761"/>
        <end position="807"/>
    </location>
</feature>
<evidence type="ECO:0000256" key="11">
    <source>
        <dbReference type="ARBA" id="ARBA00048679"/>
    </source>
</evidence>
<evidence type="ECO:0000313" key="16">
    <source>
        <dbReference type="Proteomes" id="UP000223968"/>
    </source>
</evidence>
<evidence type="ECO:0000256" key="6">
    <source>
        <dbReference type="ARBA" id="ARBA00022679"/>
    </source>
</evidence>
<feature type="region of interest" description="Disordered" evidence="13">
    <location>
        <begin position="600"/>
        <end position="649"/>
    </location>
</feature>
<keyword evidence="4" id="KW-0723">Serine/threonine-protein kinase</keyword>
<reference evidence="15 16" key="1">
    <citation type="submission" date="2017-10" db="EMBL/GenBank/DDBJ databases">
        <title>Comparative genomics in systemic dimorphic fungi from Ajellomycetaceae.</title>
        <authorList>
            <person name="Munoz J.F."/>
            <person name="Mcewen J.G."/>
            <person name="Clay O.K."/>
            <person name="Cuomo C.A."/>
        </authorList>
    </citation>
    <scope>NUCLEOTIDE SEQUENCE [LARGE SCALE GENOMIC DNA]</scope>
    <source>
        <strain evidence="15 16">UAMH5409</strain>
    </source>
</reference>
<organism evidence="15 16">
    <name type="scientific">Helicocarpus griseus UAMH5409</name>
    <dbReference type="NCBI Taxonomy" id="1447875"/>
    <lineage>
        <taxon>Eukaryota</taxon>
        <taxon>Fungi</taxon>
        <taxon>Dikarya</taxon>
        <taxon>Ascomycota</taxon>
        <taxon>Pezizomycotina</taxon>
        <taxon>Eurotiomycetes</taxon>
        <taxon>Eurotiomycetidae</taxon>
        <taxon>Onygenales</taxon>
        <taxon>Ajellomycetaceae</taxon>
        <taxon>Helicocarpus</taxon>
    </lineage>
</organism>
<evidence type="ECO:0000256" key="12">
    <source>
        <dbReference type="PROSITE-ProRule" id="PRU10141"/>
    </source>
</evidence>
<evidence type="ECO:0000256" key="9">
    <source>
        <dbReference type="ARBA" id="ARBA00022840"/>
    </source>
</evidence>
<dbReference type="Pfam" id="PF16797">
    <property type="entry name" value="Fungal_KA1"/>
    <property type="match status" value="1"/>
</dbReference>
<feature type="region of interest" description="Disordered" evidence="13">
    <location>
        <begin position="90"/>
        <end position="115"/>
    </location>
</feature>
<dbReference type="InterPro" id="IPR000719">
    <property type="entry name" value="Prot_kinase_dom"/>
</dbReference>
<dbReference type="SUPFAM" id="SSF56112">
    <property type="entry name" value="Protein kinase-like (PK-like)"/>
    <property type="match status" value="1"/>
</dbReference>
<sequence>MNQCSITPNSRTSRPPLRDASNRVNILKGTRGQPRAPPSSPPTTHKQPMPVQCSENSAPDEAPSSATAAPTSSPAAVAVAENKRISVVAESHYNPNRNSTISTTSTASGKSKRKTHIGPWQLGRTLGKGATGRVRLAKHAITGQTAAIKIVSKKSAAMAQSQSIAAMDKNLELTSCVPGGRVIPCGIEREVVIMKLIEHPNIINLYDVWENRGELYLVLEYVEGGELFDYVSESGALPEIEAVRLFRQIIAALSYCHRFNICHRDLKPENILLDTNCNIKLADFGMAALQPAGHWLNTSCGSPHYASPEIIYGHRYQGDKADIWSCGIILFALLTGYLPFDGGDLPNTLRLVKKGDYVFPPWLSPDAMDLIQRILQKQPEVRISIEQMWEHPLLKKYEEHHLSSSGDVSLGPPPPLSEKDCGKRITRRQDIDMELLRSLQTLWHGERAEDLIARLLSDEVNHEKMFYKALAKFRDEQLEHYEGPIGYSASDYHHISKPVAKLRLRVPSSRHTSQTWRKSQFSIATGRSGYRETSYPEPKSARTISSYDPYRSSRTPISNPQVEFANVTIHRQLSGSPNSHENDGSQASNSPGRFTIKRQLSKDQRSFIPSSSVGPNQWRRKGSVSSFQSRSSIASSRRRANGFAAPRSSSYRRNVCFRHTRNQRSVGRHTPRRNGVAQTHSQYSLPPDVAEQSGKISCDRFSSPALPTPPPPVRVRKDHNKGMDIETAKHQVSCQYWRDEARKVSTELGKICEEAFNRTSISSSVHSADTTRQSESPPTSVSTPGDIVGSEDRHKTRPLPHPPAESSNSYAIKELIETRRRLIEHSARETSEDVPQYLSEVIAHLDRLIGDKIAPGTVKAATPAPEPVHESFLPPITEDDIFQECTTMMEDIQRNQKGLEPKASKFGNWKPEKTIRIVPQDSILGIDTIKPLTIRKKSNASSTLKNENSADSMGCNRPASSSTAIEEPPATAPLSRRASNARFYNGLEPIDEIPGSPKRNEFRNSGESRKWSWFKHKSQSQEQLPPPPPAKDIETYPEPINDNVRPELGRRKSVLGLLEVKETAKVKETTKIIKTDLPEKKEGKGLSRFFGKKKSHKEKPVHEIARGINDLDDAASSVLSVPATAAMGETSKSVSSRITGSQHNDSGKPKRRSGGQSWFARFFHIKPAARIIAFQVSKVRARKEVLKTLRGWKEYGMKDVRYDKETSTVRGRVDEINYLRIRPVEFSGEFFTVLEQGRHVGLSLLHLKQERGAASSFYKVVDTLQAVLKPRGLLIEDLSRAKKMAKALELDS</sequence>
<feature type="compositionally biased region" description="Polar residues" evidence="13">
    <location>
        <begin position="93"/>
        <end position="109"/>
    </location>
</feature>
<protein>
    <recommendedName>
        <fullName evidence="3">non-specific serine/threonine protein kinase</fullName>
        <ecNumber evidence="3">2.7.11.1</ecNumber>
    </recommendedName>
</protein>
<dbReference type="PANTHER" id="PTHR24346">
    <property type="entry name" value="MAP/MICROTUBULE AFFINITY-REGULATING KINASE"/>
    <property type="match status" value="1"/>
</dbReference>
<dbReference type="InterPro" id="IPR008271">
    <property type="entry name" value="Ser/Thr_kinase_AS"/>
</dbReference>
<feature type="compositionally biased region" description="Polar residues" evidence="13">
    <location>
        <begin position="939"/>
        <end position="951"/>
    </location>
</feature>
<feature type="compositionally biased region" description="Polar residues" evidence="13">
    <location>
        <begin position="1130"/>
        <end position="1144"/>
    </location>
</feature>
<proteinExistence type="inferred from homology"/>
<dbReference type="PANTHER" id="PTHR24346:SF110">
    <property type="entry name" value="NON-SPECIFIC SERINE_THREONINE PROTEIN KINASE"/>
    <property type="match status" value="1"/>
</dbReference>